<dbReference type="PANTHER" id="PTHR10332">
    <property type="entry name" value="EQUILIBRATIVE NUCLEOSIDE TRANSPORTER"/>
    <property type="match status" value="1"/>
</dbReference>
<dbReference type="KEGG" id="bfu:BCIN_07g05490"/>
<dbReference type="InterPro" id="IPR036259">
    <property type="entry name" value="MFS_trans_sf"/>
</dbReference>
<reference evidence="8 9" key="1">
    <citation type="journal article" date="2011" name="PLoS Genet.">
        <title>Genomic analysis of the necrotrophic fungal pathogens Sclerotinia sclerotiorum and Botrytis cinerea.</title>
        <authorList>
            <person name="Amselem J."/>
            <person name="Cuomo C.A."/>
            <person name="van Kan J.A."/>
            <person name="Viaud M."/>
            <person name="Benito E.P."/>
            <person name="Couloux A."/>
            <person name="Coutinho P.M."/>
            <person name="de Vries R.P."/>
            <person name="Dyer P.S."/>
            <person name="Fillinger S."/>
            <person name="Fournier E."/>
            <person name="Gout L."/>
            <person name="Hahn M."/>
            <person name="Kohn L."/>
            <person name="Lapalu N."/>
            <person name="Plummer K.M."/>
            <person name="Pradier J.M."/>
            <person name="Quevillon E."/>
            <person name="Sharon A."/>
            <person name="Simon A."/>
            <person name="ten Have A."/>
            <person name="Tudzynski B."/>
            <person name="Tudzynski P."/>
            <person name="Wincker P."/>
            <person name="Andrew M."/>
            <person name="Anthouard V."/>
            <person name="Beever R.E."/>
            <person name="Beffa R."/>
            <person name="Benoit I."/>
            <person name="Bouzid O."/>
            <person name="Brault B."/>
            <person name="Chen Z."/>
            <person name="Choquer M."/>
            <person name="Collemare J."/>
            <person name="Cotton P."/>
            <person name="Danchin E.G."/>
            <person name="Da Silva C."/>
            <person name="Gautier A."/>
            <person name="Giraud C."/>
            <person name="Giraud T."/>
            <person name="Gonzalez C."/>
            <person name="Grossetete S."/>
            <person name="Guldener U."/>
            <person name="Henrissat B."/>
            <person name="Howlett B.J."/>
            <person name="Kodira C."/>
            <person name="Kretschmer M."/>
            <person name="Lappartient A."/>
            <person name="Leroch M."/>
            <person name="Levis C."/>
            <person name="Mauceli E."/>
            <person name="Neuveglise C."/>
            <person name="Oeser B."/>
            <person name="Pearson M."/>
            <person name="Poulain J."/>
            <person name="Poussereau N."/>
            <person name="Quesneville H."/>
            <person name="Rascle C."/>
            <person name="Schumacher J."/>
            <person name="Segurens B."/>
            <person name="Sexton A."/>
            <person name="Silva E."/>
            <person name="Sirven C."/>
            <person name="Soanes D.M."/>
            <person name="Talbot N.J."/>
            <person name="Templeton M."/>
            <person name="Yandava C."/>
            <person name="Yarden O."/>
            <person name="Zeng Q."/>
            <person name="Rollins J.A."/>
            <person name="Lebrun M.H."/>
            <person name="Dickman M."/>
        </authorList>
    </citation>
    <scope>NUCLEOTIDE SEQUENCE [LARGE SCALE GENOMIC DNA]</scope>
    <source>
        <strain evidence="8 9">B05.10</strain>
    </source>
</reference>
<dbReference type="Proteomes" id="UP000001798">
    <property type="component" value="Chromosome 7"/>
</dbReference>
<keyword evidence="9" id="KW-1185">Reference proteome</keyword>
<evidence type="ECO:0000256" key="3">
    <source>
        <dbReference type="ARBA" id="ARBA00022448"/>
    </source>
</evidence>
<evidence type="ECO:0000313" key="8">
    <source>
        <dbReference type="EMBL" id="ATZ52020.1"/>
    </source>
</evidence>
<feature type="transmembrane region" description="Helical" evidence="7">
    <location>
        <begin position="244"/>
        <end position="266"/>
    </location>
</feature>
<dbReference type="AlphaFoldDB" id="A0A384JND5"/>
<name>A0A384JND5_BOTFB</name>
<sequence>MSNSIDNRTAVDRLRALFNNPNPEPEYEPISSSSSIHEDDVRRPVLVLPDQAETEPFSWFEYGIFMLIGVAMLWAWNMFLAAAPYFQSRFQDSESILQHFQSAITSVGTITNLGSMLLLSHLQSNASYPKRIIASLVLNTVVFTLLAISTSYFRDVSSSGYLTFTLIMVFATSCATGLLQNGAFAFASSFGRPEYIQAIMTGQAIAGVLPSAAQIATVLAVPPPDHWADVTAEVADVKENTTSAFVYFLTATVISVLTLVFVYPLLRKQNRVLESRAASSADSDEEIDENSKHEVVGMVRLFKKLHWLAGGVFMCFTVTMFFPVFTSKVVSVRPADGAPRILQPEAFIPLGFLVWNIGDLCGRLLPLLPFHAKARPIPLFIFSILRIGFVPLYLLCNIEGKGAKVNSDVFYLLVVQAGFGLSNGWLGSSCMMAAADYVNEEEREASGSFMMTNLVAGLMAGSLLSFAVAGIS</sequence>
<feature type="transmembrane region" description="Helical" evidence="7">
    <location>
        <begin position="159"/>
        <end position="179"/>
    </location>
</feature>
<feature type="transmembrane region" description="Helical" evidence="7">
    <location>
        <begin position="99"/>
        <end position="120"/>
    </location>
</feature>
<evidence type="ECO:0000256" key="4">
    <source>
        <dbReference type="ARBA" id="ARBA00022692"/>
    </source>
</evidence>
<gene>
    <name evidence="8" type="primary">Bcfun26</name>
    <name evidence="8" type="ORF">BCIN_07g05490</name>
</gene>
<evidence type="ECO:0000256" key="7">
    <source>
        <dbReference type="SAM" id="Phobius"/>
    </source>
</evidence>
<reference evidence="8 9" key="3">
    <citation type="journal article" date="2017" name="Mol. Plant Pathol.">
        <title>A gapless genome sequence of the fungus Botrytis cinerea.</title>
        <authorList>
            <person name="Van Kan J.A."/>
            <person name="Stassen J.H."/>
            <person name="Mosbach A."/>
            <person name="Van Der Lee T.A."/>
            <person name="Faino L."/>
            <person name="Farmer A.D."/>
            <person name="Papasotiriou D.G."/>
            <person name="Zhou S."/>
            <person name="Seidl M.F."/>
            <person name="Cottam E."/>
            <person name="Edel D."/>
            <person name="Hahn M."/>
            <person name="Schwartz D.C."/>
            <person name="Dietrich R.A."/>
            <person name="Widdison S."/>
            <person name="Scalliet G."/>
        </authorList>
    </citation>
    <scope>NUCLEOTIDE SEQUENCE [LARGE SCALE GENOMIC DNA]</scope>
    <source>
        <strain evidence="8 9">B05.10</strain>
    </source>
</reference>
<feature type="transmembrane region" description="Helical" evidence="7">
    <location>
        <begin position="200"/>
        <end position="221"/>
    </location>
</feature>
<keyword evidence="3" id="KW-0813">Transport</keyword>
<dbReference type="Pfam" id="PF01733">
    <property type="entry name" value="Nucleoside_tran"/>
    <property type="match status" value="1"/>
</dbReference>
<dbReference type="GO" id="GO:0005886">
    <property type="term" value="C:plasma membrane"/>
    <property type="evidence" value="ECO:0007669"/>
    <property type="project" value="TreeGrafter"/>
</dbReference>
<feature type="transmembrane region" description="Helical" evidence="7">
    <location>
        <begin position="410"/>
        <end position="438"/>
    </location>
</feature>
<feature type="transmembrane region" description="Helical" evidence="7">
    <location>
        <begin position="307"/>
        <end position="326"/>
    </location>
</feature>
<dbReference type="GeneID" id="5432644"/>
<dbReference type="InterPro" id="IPR002259">
    <property type="entry name" value="Eqnu_transpt"/>
</dbReference>
<dbReference type="GO" id="GO:0000329">
    <property type="term" value="C:fungal-type vacuole membrane"/>
    <property type="evidence" value="ECO:0007669"/>
    <property type="project" value="TreeGrafter"/>
</dbReference>
<dbReference type="PANTHER" id="PTHR10332:SF88">
    <property type="entry name" value="EQUILIBRATIVE NUCLEOSIDE TRANSPORTER 1, ISOFORM A"/>
    <property type="match status" value="1"/>
</dbReference>
<keyword evidence="6 7" id="KW-0472">Membrane</keyword>
<protein>
    <submittedName>
        <fullName evidence="8">Bcfun26</fullName>
    </submittedName>
</protein>
<dbReference type="PIRSF" id="PIRSF016379">
    <property type="entry name" value="ENT"/>
    <property type="match status" value="1"/>
</dbReference>
<dbReference type="GO" id="GO:0034257">
    <property type="term" value="F:nicotinamide riboside transmembrane transporter activity"/>
    <property type="evidence" value="ECO:0007669"/>
    <property type="project" value="TreeGrafter"/>
</dbReference>
<proteinExistence type="inferred from homology"/>
<reference evidence="8 9" key="2">
    <citation type="journal article" date="2012" name="Eukaryot. Cell">
        <title>Genome update of Botrytis cinerea strains B05.10 and T4.</title>
        <authorList>
            <person name="Staats M."/>
            <person name="van Kan J.A."/>
        </authorList>
    </citation>
    <scope>NUCLEOTIDE SEQUENCE [LARGE SCALE GENOMIC DNA]</scope>
    <source>
        <strain evidence="8 9">B05.10</strain>
    </source>
</reference>
<comment type="subcellular location">
    <subcellularLocation>
        <location evidence="1">Membrane</location>
        <topology evidence="1">Multi-pass membrane protein</topology>
    </subcellularLocation>
</comment>
<evidence type="ECO:0000256" key="6">
    <source>
        <dbReference type="ARBA" id="ARBA00023136"/>
    </source>
</evidence>
<evidence type="ECO:0000256" key="5">
    <source>
        <dbReference type="ARBA" id="ARBA00022989"/>
    </source>
</evidence>
<feature type="transmembrane region" description="Helical" evidence="7">
    <location>
        <begin position="377"/>
        <end position="395"/>
    </location>
</feature>
<accession>A0A384JND5</accession>
<dbReference type="PRINTS" id="PR01130">
    <property type="entry name" value="DERENTRNSPRT"/>
</dbReference>
<feature type="transmembrane region" description="Helical" evidence="7">
    <location>
        <begin position="450"/>
        <end position="471"/>
    </location>
</feature>
<feature type="transmembrane region" description="Helical" evidence="7">
    <location>
        <begin position="132"/>
        <end position="153"/>
    </location>
</feature>
<keyword evidence="4 7" id="KW-0812">Transmembrane</keyword>
<keyword evidence="5 7" id="KW-1133">Transmembrane helix</keyword>
<comment type="similarity">
    <text evidence="2">Belongs to the SLC29A/ENT transporter (TC 2.A.57) family.</text>
</comment>
<dbReference type="OMA" id="GSPWTTK"/>
<dbReference type="GO" id="GO:0015205">
    <property type="term" value="F:nucleobase transmembrane transporter activity"/>
    <property type="evidence" value="ECO:0007669"/>
    <property type="project" value="TreeGrafter"/>
</dbReference>
<feature type="transmembrane region" description="Helical" evidence="7">
    <location>
        <begin position="64"/>
        <end position="87"/>
    </location>
</feature>
<dbReference type="SUPFAM" id="SSF103473">
    <property type="entry name" value="MFS general substrate transporter"/>
    <property type="match status" value="1"/>
</dbReference>
<dbReference type="RefSeq" id="XP_001552127.1">
    <property type="nucleotide sequence ID" value="XM_001552077.2"/>
</dbReference>
<dbReference type="EMBL" id="CP009811">
    <property type="protein sequence ID" value="ATZ52020.1"/>
    <property type="molecule type" value="Genomic_DNA"/>
</dbReference>
<evidence type="ECO:0000313" key="9">
    <source>
        <dbReference type="Proteomes" id="UP000001798"/>
    </source>
</evidence>
<evidence type="ECO:0000256" key="2">
    <source>
        <dbReference type="ARBA" id="ARBA00007965"/>
    </source>
</evidence>
<dbReference type="OrthoDB" id="46396at2759"/>
<evidence type="ECO:0000256" key="1">
    <source>
        <dbReference type="ARBA" id="ARBA00004141"/>
    </source>
</evidence>
<dbReference type="VEuPathDB" id="FungiDB:Bcin07g05490"/>
<organism evidence="8 9">
    <name type="scientific">Botryotinia fuckeliana (strain B05.10)</name>
    <name type="common">Noble rot fungus</name>
    <name type="synonym">Botrytis cinerea</name>
    <dbReference type="NCBI Taxonomy" id="332648"/>
    <lineage>
        <taxon>Eukaryota</taxon>
        <taxon>Fungi</taxon>
        <taxon>Dikarya</taxon>
        <taxon>Ascomycota</taxon>
        <taxon>Pezizomycotina</taxon>
        <taxon>Leotiomycetes</taxon>
        <taxon>Helotiales</taxon>
        <taxon>Sclerotiniaceae</taxon>
        <taxon>Botrytis</taxon>
    </lineage>
</organism>